<feature type="compositionally biased region" description="Low complexity" evidence="1">
    <location>
        <begin position="55"/>
        <end position="66"/>
    </location>
</feature>
<organism evidence="2 3">
    <name type="scientific">Brassica cretica</name>
    <name type="common">Mustard</name>
    <dbReference type="NCBI Taxonomy" id="69181"/>
    <lineage>
        <taxon>Eukaryota</taxon>
        <taxon>Viridiplantae</taxon>
        <taxon>Streptophyta</taxon>
        <taxon>Embryophyta</taxon>
        <taxon>Tracheophyta</taxon>
        <taxon>Spermatophyta</taxon>
        <taxon>Magnoliopsida</taxon>
        <taxon>eudicotyledons</taxon>
        <taxon>Gunneridae</taxon>
        <taxon>Pentapetalae</taxon>
        <taxon>rosids</taxon>
        <taxon>malvids</taxon>
        <taxon>Brassicales</taxon>
        <taxon>Brassicaceae</taxon>
        <taxon>Brassiceae</taxon>
        <taxon>Brassica</taxon>
    </lineage>
</organism>
<feature type="region of interest" description="Disordered" evidence="1">
    <location>
        <begin position="55"/>
        <end position="95"/>
    </location>
</feature>
<comment type="caution">
    <text evidence="2">The sequence shown here is derived from an EMBL/GenBank/DDBJ whole genome shotgun (WGS) entry which is preliminary data.</text>
</comment>
<keyword evidence="3" id="KW-1185">Reference proteome</keyword>
<gene>
    <name evidence="2" type="ORF">DY000_02006661</name>
</gene>
<sequence length="95" mass="10074">MRRWYGSGDGTAKEVAALALKDMLEAMKVVGNQVAVMTQLFTPLVNSSVGKATPVATTTPVANSPVSRPTTTPRVDELSRDDGDSESFDLISGNF</sequence>
<dbReference type="Proteomes" id="UP000266723">
    <property type="component" value="Unassembled WGS sequence"/>
</dbReference>
<evidence type="ECO:0000313" key="3">
    <source>
        <dbReference type="Proteomes" id="UP000266723"/>
    </source>
</evidence>
<accession>A0ABQ7CB50</accession>
<reference evidence="2 3" key="1">
    <citation type="journal article" date="2020" name="BMC Genomics">
        <title>Intraspecific diversification of the crop wild relative Brassica cretica Lam. using demographic model selection.</title>
        <authorList>
            <person name="Kioukis A."/>
            <person name="Michalopoulou V.A."/>
            <person name="Briers L."/>
            <person name="Pirintsos S."/>
            <person name="Studholme D.J."/>
            <person name="Pavlidis P."/>
            <person name="Sarris P.F."/>
        </authorList>
    </citation>
    <scope>NUCLEOTIDE SEQUENCE [LARGE SCALE GENOMIC DNA]</scope>
    <source>
        <strain evidence="3">cv. PFS-1207/04</strain>
    </source>
</reference>
<protein>
    <submittedName>
        <fullName evidence="2">Uncharacterized protein</fullName>
    </submittedName>
</protein>
<dbReference type="EMBL" id="QGKV02000832">
    <property type="protein sequence ID" value="KAF3548488.1"/>
    <property type="molecule type" value="Genomic_DNA"/>
</dbReference>
<proteinExistence type="predicted"/>
<name>A0ABQ7CB50_BRACR</name>
<evidence type="ECO:0000256" key="1">
    <source>
        <dbReference type="SAM" id="MobiDB-lite"/>
    </source>
</evidence>
<evidence type="ECO:0000313" key="2">
    <source>
        <dbReference type="EMBL" id="KAF3548488.1"/>
    </source>
</evidence>